<evidence type="ECO:0000259" key="1">
    <source>
        <dbReference type="Pfam" id="PF01755"/>
    </source>
</evidence>
<evidence type="ECO:0000313" key="2">
    <source>
        <dbReference type="EMBL" id="APT32086.1"/>
    </source>
</evidence>
<dbReference type="EMBL" id="FOPK01000030">
    <property type="protein sequence ID" value="SFH53465.1"/>
    <property type="molecule type" value="Genomic_DNA"/>
</dbReference>
<feature type="domain" description="Glycosyl transferase family 25" evidence="1">
    <location>
        <begin position="49"/>
        <end position="169"/>
    </location>
</feature>
<keyword evidence="4" id="KW-1185">Reference proteome</keyword>
<dbReference type="Proteomes" id="UP000199140">
    <property type="component" value="Unassembled WGS sequence"/>
</dbReference>
<dbReference type="Pfam" id="PF01755">
    <property type="entry name" value="Glyco_transf_25"/>
    <property type="match status" value="1"/>
</dbReference>
<dbReference type="KEGG" id="mphy:MCBMB27_02795"/>
<dbReference type="CDD" id="cd06532">
    <property type="entry name" value="Glyco_transf_25"/>
    <property type="match status" value="1"/>
</dbReference>
<organism evidence="3 5">
    <name type="scientific">Methylobacterium phyllosphaerae</name>
    <dbReference type="NCBI Taxonomy" id="418223"/>
    <lineage>
        <taxon>Bacteria</taxon>
        <taxon>Pseudomonadati</taxon>
        <taxon>Pseudomonadota</taxon>
        <taxon>Alphaproteobacteria</taxon>
        <taxon>Hyphomicrobiales</taxon>
        <taxon>Methylobacteriaceae</taxon>
        <taxon>Methylobacterium</taxon>
    </lineage>
</organism>
<dbReference type="Proteomes" id="UP000185487">
    <property type="component" value="Chromosome"/>
</dbReference>
<name>A0AAE8HWQ1_9HYPH</name>
<evidence type="ECO:0000313" key="5">
    <source>
        <dbReference type="Proteomes" id="UP000199140"/>
    </source>
</evidence>
<dbReference type="InterPro" id="IPR002654">
    <property type="entry name" value="Glyco_trans_25"/>
</dbReference>
<accession>A0AAE8HWQ1</accession>
<evidence type="ECO:0000313" key="3">
    <source>
        <dbReference type="EMBL" id="SFH53465.1"/>
    </source>
</evidence>
<sequence length="245" mass="26828">MYCFGISLRRFPERHAYISRHLAAAWGPDFEVAGYEGAVPDPRVPPPPHLSPGQIGCAMSHMAAYERLIARDLPYALIVEDDVVLPPQIHGIVAGIEAALRPGDVVLMFNWPKNIGVFSTVDAVPIGNHRLCLPMQMSGLGSTAAYVITREAAEGILRVNRPVVVTSDNWNYFFENGALTRGRVVSPNVVALKPFESTIFVSGSKLGAFLKSNALFKPLLAARRRVLTEKMPVNMTFTNEISPFA</sequence>
<dbReference type="AlphaFoldDB" id="A0AAE8HWQ1"/>
<dbReference type="EMBL" id="CP015367">
    <property type="protein sequence ID" value="APT32086.1"/>
    <property type="molecule type" value="Genomic_DNA"/>
</dbReference>
<keyword evidence="3" id="KW-0808">Transferase</keyword>
<reference evidence="2 4" key="1">
    <citation type="submission" date="2016-04" db="EMBL/GenBank/DDBJ databases">
        <title>Complete genome sequencing and analysis of CBMB27, Methylobacterium phyllosphaerae isolated from leaf tissues of rice (Oryza sativa L.).</title>
        <authorList>
            <person name="Lee Y."/>
            <person name="Hwangbo K."/>
            <person name="Chung H."/>
            <person name="Yoo J."/>
            <person name="Kim K.Y."/>
            <person name="Sa T.M."/>
            <person name="Um Y."/>
            <person name="Madhaiyan M."/>
        </authorList>
    </citation>
    <scope>NUCLEOTIDE SEQUENCE [LARGE SCALE GENOMIC DNA]</scope>
    <source>
        <strain evidence="2 4">CBMB27</strain>
    </source>
</reference>
<proteinExistence type="predicted"/>
<reference evidence="3 5" key="2">
    <citation type="submission" date="2016-10" db="EMBL/GenBank/DDBJ databases">
        <authorList>
            <person name="Varghese N."/>
            <person name="Submissions S."/>
        </authorList>
    </citation>
    <scope>NUCLEOTIDE SEQUENCE [LARGE SCALE GENOMIC DNA]</scope>
    <source>
        <strain evidence="3 5">CBMB27</strain>
    </source>
</reference>
<dbReference type="GO" id="GO:0016740">
    <property type="term" value="F:transferase activity"/>
    <property type="evidence" value="ECO:0007669"/>
    <property type="project" value="UniProtKB-KW"/>
</dbReference>
<gene>
    <name evidence="2" type="ORF">MCBMB27_02795</name>
    <name evidence="3" type="ORF">SAMN05192567_13029</name>
</gene>
<evidence type="ECO:0000313" key="4">
    <source>
        <dbReference type="Proteomes" id="UP000185487"/>
    </source>
</evidence>
<protein>
    <submittedName>
        <fullName evidence="2">Cell Wall and Capsule</fullName>
    </submittedName>
    <submittedName>
        <fullName evidence="3">Glycosyl transferase, family 25</fullName>
    </submittedName>
</protein>